<evidence type="ECO:0000313" key="1">
    <source>
        <dbReference type="EMBL" id="SVC22721.1"/>
    </source>
</evidence>
<gene>
    <name evidence="1" type="ORF">METZ01_LOCUS275575</name>
</gene>
<feature type="non-terminal residue" evidence="1">
    <location>
        <position position="244"/>
    </location>
</feature>
<sequence>MKGWETLAEQATSHIADQEWYDRKRREFENYVGRYWRAEADIAEMYFTKYRTLEGDRKWISIQESRELGNNIGNSFTYFASEIYHQVGLSYPRERAMFFLMTAAQENAHYVWLAQAWQELFGEELNRLEISASRTEHPWWEYERQIRRIGPNASLAARAGAAFVGGGGASIFYGIVAGIAKLANKGKCEEILDMASRNIVSDEIEHSVMEGARETEEGCLTDEDWEEAKASARESQIPRIRARL</sequence>
<reference evidence="1" key="1">
    <citation type="submission" date="2018-05" db="EMBL/GenBank/DDBJ databases">
        <authorList>
            <person name="Lanie J.A."/>
            <person name="Ng W.-L."/>
            <person name="Kazmierczak K.M."/>
            <person name="Andrzejewski T.M."/>
            <person name="Davidsen T.M."/>
            <person name="Wayne K.J."/>
            <person name="Tettelin H."/>
            <person name="Glass J.I."/>
            <person name="Rusch D."/>
            <person name="Podicherti R."/>
            <person name="Tsui H.-C.T."/>
            <person name="Winkler M.E."/>
        </authorList>
    </citation>
    <scope>NUCLEOTIDE SEQUENCE</scope>
</reference>
<proteinExistence type="predicted"/>
<accession>A0A382KJ41</accession>
<dbReference type="EMBL" id="UINC01080094">
    <property type="protein sequence ID" value="SVC22721.1"/>
    <property type="molecule type" value="Genomic_DNA"/>
</dbReference>
<dbReference type="AlphaFoldDB" id="A0A382KJ41"/>
<organism evidence="1">
    <name type="scientific">marine metagenome</name>
    <dbReference type="NCBI Taxonomy" id="408172"/>
    <lineage>
        <taxon>unclassified sequences</taxon>
        <taxon>metagenomes</taxon>
        <taxon>ecological metagenomes</taxon>
    </lineage>
</organism>
<name>A0A382KJ41_9ZZZZ</name>
<protein>
    <submittedName>
        <fullName evidence="1">Uncharacterized protein</fullName>
    </submittedName>
</protein>